<name>A0ABR5M0H4_9PSED</name>
<protein>
    <submittedName>
        <fullName evidence="2">Histidine kinase</fullName>
    </submittedName>
</protein>
<dbReference type="InterPro" id="IPR000160">
    <property type="entry name" value="GGDEF_dom"/>
</dbReference>
<dbReference type="Pfam" id="PF00990">
    <property type="entry name" value="GGDEF"/>
    <property type="match status" value="1"/>
</dbReference>
<keyword evidence="2" id="KW-0808">Transferase</keyword>
<evidence type="ECO:0000259" key="1">
    <source>
        <dbReference type="PROSITE" id="PS50883"/>
    </source>
</evidence>
<gene>
    <name evidence="2" type="ORF">AEQ48_25120</name>
</gene>
<dbReference type="SMART" id="SM00052">
    <property type="entry name" value="EAL"/>
    <property type="match status" value="1"/>
</dbReference>
<dbReference type="SUPFAM" id="SSF55781">
    <property type="entry name" value="GAF domain-like"/>
    <property type="match status" value="1"/>
</dbReference>
<dbReference type="EMBL" id="LHOY01000047">
    <property type="protein sequence ID" value="KPG69120.1"/>
    <property type="molecule type" value="Genomic_DNA"/>
</dbReference>
<dbReference type="Gene3D" id="3.20.20.450">
    <property type="entry name" value="EAL domain"/>
    <property type="match status" value="1"/>
</dbReference>
<feature type="domain" description="EAL" evidence="1">
    <location>
        <begin position="332"/>
        <end position="586"/>
    </location>
</feature>
<accession>A0ABR5M0H4</accession>
<dbReference type="SUPFAM" id="SSF55073">
    <property type="entry name" value="Nucleotide cyclase"/>
    <property type="match status" value="1"/>
</dbReference>
<proteinExistence type="predicted"/>
<dbReference type="SMART" id="SM00267">
    <property type="entry name" value="GGDEF"/>
    <property type="match status" value="1"/>
</dbReference>
<dbReference type="InterPro" id="IPR029016">
    <property type="entry name" value="GAF-like_dom_sf"/>
</dbReference>
<dbReference type="GO" id="GO:0016301">
    <property type="term" value="F:kinase activity"/>
    <property type="evidence" value="ECO:0007669"/>
    <property type="project" value="UniProtKB-KW"/>
</dbReference>
<organism evidence="2 3">
    <name type="scientific">Pseudomonas libanensis</name>
    <dbReference type="NCBI Taxonomy" id="75588"/>
    <lineage>
        <taxon>Bacteria</taxon>
        <taxon>Pseudomonadati</taxon>
        <taxon>Pseudomonadota</taxon>
        <taxon>Gammaproteobacteria</taxon>
        <taxon>Pseudomonadales</taxon>
        <taxon>Pseudomonadaceae</taxon>
        <taxon>Pseudomonas</taxon>
    </lineage>
</organism>
<dbReference type="Gene3D" id="3.30.70.270">
    <property type="match status" value="1"/>
</dbReference>
<dbReference type="InterPro" id="IPR001633">
    <property type="entry name" value="EAL_dom"/>
</dbReference>
<dbReference type="InterPro" id="IPR043128">
    <property type="entry name" value="Rev_trsase/Diguanyl_cyclase"/>
</dbReference>
<dbReference type="Proteomes" id="UP000037820">
    <property type="component" value="Unassembled WGS sequence"/>
</dbReference>
<sequence>MDVNTHFPEYEAERLKRVEALCPQNEQDDEVFEKMISMTSEYFNAPIALISIVDKHRQWFRARIGIEQQTTPRDVSFCAHSLRDRKALEVLDAQDDERFKDNPMVTGAPFIRYYASAPLLTSDGFSLGSLCIIDTSPRQPMSKRDAAMLVYFAQLVVLRIMGLRSRNFIDQPTGLFNRLRLEEDIRLASSSGIQHDLFAVDVISPKFLNDVVKALGYSFSQNLMLSVKGRLQSLLPNNSLLYKISPTRFGFLLEGGHPVEGLCLKILSNFDQPVDCQGIPILMQTGIGVLKIADAKERDWLRLVVGAADDARVRNLGWAMYQPELDAAQQRAFTLLSSLSDAVRSEDQLSLVFHPKVTLPSLACENVEALIRWNHPTLGPISPAEFIPLAEKTALMHAITFWVLDAVVDQAKEWLGKGIELRVSMNVTVSDLENSKFLNKITEYINNGALLSKNLELEFTESMLMSDPKTVIEQLERARALGIEVSVDDFGTGYSNWTYLRQLPVSTVKLDQSLISNLNTNEKDKRLVKTLIELARGLGYRVVAEGVETRSILDLITLWGCSEAQGYLITKPLKAEPLEKWLTQGGFSSVCDRTRTPGTESL</sequence>
<reference evidence="2 3" key="1">
    <citation type="submission" date="2015-07" db="EMBL/GenBank/DDBJ databases">
        <title>Whole genome sequencing of endophytes isolated from poison ivy (Toxicodendron radicans).</title>
        <authorList>
            <person name="Tran P.N."/>
            <person name="Lee Y.P."/>
            <person name="Gan H.M."/>
            <person name="Savka M.A."/>
        </authorList>
    </citation>
    <scope>NUCLEOTIDE SEQUENCE [LARGE SCALE GENOMIC DNA]</scope>
    <source>
        <strain evidence="2 3">RIT-PI-g</strain>
    </source>
</reference>
<evidence type="ECO:0000313" key="3">
    <source>
        <dbReference type="Proteomes" id="UP000037820"/>
    </source>
</evidence>
<comment type="caution">
    <text evidence="2">The sequence shown here is derived from an EMBL/GenBank/DDBJ whole genome shotgun (WGS) entry which is preliminary data.</text>
</comment>
<evidence type="ECO:0000313" key="2">
    <source>
        <dbReference type="EMBL" id="KPG69120.1"/>
    </source>
</evidence>
<dbReference type="PANTHER" id="PTHR33121">
    <property type="entry name" value="CYCLIC DI-GMP PHOSPHODIESTERASE PDEF"/>
    <property type="match status" value="1"/>
</dbReference>
<keyword evidence="3" id="KW-1185">Reference proteome</keyword>
<dbReference type="InterPro" id="IPR035919">
    <property type="entry name" value="EAL_sf"/>
</dbReference>
<keyword evidence="2" id="KW-0418">Kinase</keyword>
<dbReference type="Gene3D" id="3.30.450.40">
    <property type="match status" value="1"/>
</dbReference>
<dbReference type="PROSITE" id="PS50883">
    <property type="entry name" value="EAL"/>
    <property type="match status" value="1"/>
</dbReference>
<dbReference type="CDD" id="cd01948">
    <property type="entry name" value="EAL"/>
    <property type="match status" value="1"/>
</dbReference>
<dbReference type="InterPro" id="IPR050706">
    <property type="entry name" value="Cyclic-di-GMP_PDE-like"/>
</dbReference>
<dbReference type="InterPro" id="IPR029787">
    <property type="entry name" value="Nucleotide_cyclase"/>
</dbReference>
<dbReference type="PANTHER" id="PTHR33121:SF19">
    <property type="entry name" value="CYCLIC DI-GMP PHOSPHODIESTERASE PA2567"/>
    <property type="match status" value="1"/>
</dbReference>
<dbReference type="Pfam" id="PF00563">
    <property type="entry name" value="EAL"/>
    <property type="match status" value="1"/>
</dbReference>
<dbReference type="RefSeq" id="WP_059398247.1">
    <property type="nucleotide sequence ID" value="NZ_LHOY01000047.1"/>
</dbReference>
<dbReference type="SUPFAM" id="SSF141868">
    <property type="entry name" value="EAL domain-like"/>
    <property type="match status" value="1"/>
</dbReference>